<feature type="transmembrane region" description="Helical" evidence="9">
    <location>
        <begin position="228"/>
        <end position="247"/>
    </location>
</feature>
<dbReference type="KEGG" id="meg:DKB62_11190"/>
<dbReference type="PANTHER" id="PTHR30413:SF8">
    <property type="entry name" value="TRANSPORT PERMEASE PROTEIN"/>
    <property type="match status" value="1"/>
</dbReference>
<evidence type="ECO:0000256" key="7">
    <source>
        <dbReference type="ARBA" id="ARBA00022989"/>
    </source>
</evidence>
<evidence type="ECO:0000256" key="9">
    <source>
        <dbReference type="RuleBase" id="RU361157"/>
    </source>
</evidence>
<dbReference type="Proteomes" id="UP000254337">
    <property type="component" value="Chromosome"/>
</dbReference>
<proteinExistence type="inferred from homology"/>
<feature type="transmembrane region" description="Helical" evidence="9">
    <location>
        <begin position="107"/>
        <end position="130"/>
    </location>
</feature>
<evidence type="ECO:0000313" key="11">
    <source>
        <dbReference type="EMBL" id="AXL22076.1"/>
    </source>
</evidence>
<dbReference type="OrthoDB" id="9786910at2"/>
<evidence type="ECO:0000256" key="2">
    <source>
        <dbReference type="ARBA" id="ARBA00007783"/>
    </source>
</evidence>
<dbReference type="GO" id="GO:0043190">
    <property type="term" value="C:ATP-binding cassette (ABC) transporter complex"/>
    <property type="evidence" value="ECO:0007669"/>
    <property type="project" value="InterPro"/>
</dbReference>
<keyword evidence="3 9" id="KW-0813">Transport</keyword>
<dbReference type="RefSeq" id="WP_107196766.1">
    <property type="nucleotide sequence ID" value="NZ_CP029462.1"/>
</dbReference>
<dbReference type="Pfam" id="PF01061">
    <property type="entry name" value="ABC2_membrane"/>
    <property type="match status" value="1"/>
</dbReference>
<evidence type="ECO:0000259" key="10">
    <source>
        <dbReference type="PROSITE" id="PS51012"/>
    </source>
</evidence>
<feature type="domain" description="ABC transmembrane type-2" evidence="10">
    <location>
        <begin position="32"/>
        <end position="250"/>
    </location>
</feature>
<dbReference type="AlphaFoldDB" id="A0A346B1T3"/>
<dbReference type="GO" id="GO:0015920">
    <property type="term" value="P:lipopolysaccharide transport"/>
    <property type="evidence" value="ECO:0007669"/>
    <property type="project" value="TreeGrafter"/>
</dbReference>
<dbReference type="PROSITE" id="PS51012">
    <property type="entry name" value="ABC_TM2"/>
    <property type="match status" value="1"/>
</dbReference>
<dbReference type="InterPro" id="IPR047817">
    <property type="entry name" value="ABC2_TM_bact-type"/>
</dbReference>
<evidence type="ECO:0000313" key="12">
    <source>
        <dbReference type="Proteomes" id="UP000254337"/>
    </source>
</evidence>
<evidence type="ECO:0000256" key="5">
    <source>
        <dbReference type="ARBA" id="ARBA00022519"/>
    </source>
</evidence>
<reference evidence="11 12" key="1">
    <citation type="submission" date="2018-05" db="EMBL/GenBank/DDBJ databases">
        <title>Complete genome sequence of Megasphaera sp. AJH120T, isolated from the ceca of a chicken.</title>
        <authorList>
            <person name="Maki J."/>
            <person name="Looft T."/>
        </authorList>
    </citation>
    <scope>NUCLEOTIDE SEQUENCE [LARGE SCALE GENOMIC DNA]</scope>
    <source>
        <strain evidence="11 12">AJH120</strain>
    </source>
</reference>
<feature type="transmembrane region" description="Helical" evidence="9">
    <location>
        <begin position="142"/>
        <end position="167"/>
    </location>
</feature>
<organism evidence="11 12">
    <name type="scientific">Megasphaera stantonii</name>
    <dbReference type="NCBI Taxonomy" id="2144175"/>
    <lineage>
        <taxon>Bacteria</taxon>
        <taxon>Bacillati</taxon>
        <taxon>Bacillota</taxon>
        <taxon>Negativicutes</taxon>
        <taxon>Veillonellales</taxon>
        <taxon>Veillonellaceae</taxon>
        <taxon>Megasphaera</taxon>
    </lineage>
</organism>
<feature type="transmembrane region" description="Helical" evidence="9">
    <location>
        <begin position="174"/>
        <end position="194"/>
    </location>
</feature>
<dbReference type="PANTHER" id="PTHR30413">
    <property type="entry name" value="INNER MEMBRANE TRANSPORT PERMEASE"/>
    <property type="match status" value="1"/>
</dbReference>
<feature type="transmembrane region" description="Helical" evidence="9">
    <location>
        <begin position="68"/>
        <end position="95"/>
    </location>
</feature>
<keyword evidence="6 9" id="KW-0812">Transmembrane</keyword>
<evidence type="ECO:0000256" key="8">
    <source>
        <dbReference type="ARBA" id="ARBA00023136"/>
    </source>
</evidence>
<keyword evidence="12" id="KW-1185">Reference proteome</keyword>
<dbReference type="InterPro" id="IPR000412">
    <property type="entry name" value="ABC_2_transport"/>
</dbReference>
<keyword evidence="8 9" id="KW-0472">Membrane</keyword>
<accession>A0A346B1T3</accession>
<comment type="subcellular location">
    <subcellularLocation>
        <location evidence="1">Cell inner membrane</location>
        <topology evidence="1">Multi-pass membrane protein</topology>
    </subcellularLocation>
    <subcellularLocation>
        <location evidence="9">Cell membrane</location>
        <topology evidence="9">Multi-pass membrane protein</topology>
    </subcellularLocation>
</comment>
<evidence type="ECO:0000256" key="1">
    <source>
        <dbReference type="ARBA" id="ARBA00004429"/>
    </source>
</evidence>
<sequence length="258" mass="29918">MNSDISQLHKYIPLLRELVVRDLKIKYRRSFLGYLWSLMNPLLMMWILTIVFSYVFRFDIPNYPLYLIIGQVVFNFVSESTTASMYSIVGNAALLKKVYVPKPIFPLARVASSFVTMLFSMVAIFIVMIATDVSLTPTLLLLPIPLFFLFIFSLGVSLIVSAVAVYLRDMFHLYSVFTTAWSFLTPIFYPISIVPDDFRWMLFWNPLFYIVSYFREIILNDAVPTLDSTMVCFELSIGTLILGMLIFKKLQNKFLLYV</sequence>
<dbReference type="EMBL" id="CP029462">
    <property type="protein sequence ID" value="AXL22076.1"/>
    <property type="molecule type" value="Genomic_DNA"/>
</dbReference>
<evidence type="ECO:0000256" key="3">
    <source>
        <dbReference type="ARBA" id="ARBA00022448"/>
    </source>
</evidence>
<dbReference type="GO" id="GO:0140359">
    <property type="term" value="F:ABC-type transporter activity"/>
    <property type="evidence" value="ECO:0007669"/>
    <property type="project" value="InterPro"/>
</dbReference>
<comment type="similarity">
    <text evidence="2 9">Belongs to the ABC-2 integral membrane protein family.</text>
</comment>
<dbReference type="InterPro" id="IPR013525">
    <property type="entry name" value="ABC2_TM"/>
</dbReference>
<feature type="transmembrane region" description="Helical" evidence="9">
    <location>
        <begin position="31"/>
        <end position="56"/>
    </location>
</feature>
<protein>
    <recommendedName>
        <fullName evidence="9">Transport permease protein</fullName>
    </recommendedName>
</protein>
<evidence type="ECO:0000256" key="6">
    <source>
        <dbReference type="ARBA" id="ARBA00022692"/>
    </source>
</evidence>
<dbReference type="PRINTS" id="PR00164">
    <property type="entry name" value="ABC2TRNSPORT"/>
</dbReference>
<keyword evidence="4 9" id="KW-1003">Cell membrane</keyword>
<keyword evidence="5" id="KW-0997">Cell inner membrane</keyword>
<keyword evidence="7 9" id="KW-1133">Transmembrane helix</keyword>
<gene>
    <name evidence="11" type="ORF">DKB62_11190</name>
</gene>
<evidence type="ECO:0000256" key="4">
    <source>
        <dbReference type="ARBA" id="ARBA00022475"/>
    </source>
</evidence>
<name>A0A346B1T3_9FIRM</name>